<dbReference type="AlphaFoldDB" id="A0A9D1KPM2"/>
<feature type="binding site" evidence="11">
    <location>
        <position position="171"/>
    </location>
    <ligand>
        <name>FMN</name>
        <dbReference type="ChEBI" id="CHEBI:58210"/>
    </ligand>
</feature>
<protein>
    <recommendedName>
        <fullName evidence="11">Dihydroorotate dehydrogenase (quinone)</fullName>
        <ecNumber evidence="11">1.3.5.2</ecNumber>
    </recommendedName>
    <alternativeName>
        <fullName evidence="11">DHOdehase</fullName>
        <shortName evidence="11">DHOD</shortName>
        <shortName evidence="11">DHODase</shortName>
    </alternativeName>
    <alternativeName>
        <fullName evidence="11">Dihydroorotate oxidase</fullName>
    </alternativeName>
</protein>
<organism evidence="13 14">
    <name type="scientific">Candidatus Avipropionibacterium avicola</name>
    <dbReference type="NCBI Taxonomy" id="2840701"/>
    <lineage>
        <taxon>Bacteria</taxon>
        <taxon>Bacillati</taxon>
        <taxon>Actinomycetota</taxon>
        <taxon>Actinomycetes</taxon>
        <taxon>Propionibacteriales</taxon>
        <taxon>Propionibacteriaceae</taxon>
        <taxon>Propionibacteriaceae incertae sedis</taxon>
        <taxon>Candidatus Avipropionibacterium</taxon>
    </lineage>
</organism>
<dbReference type="InterPro" id="IPR013785">
    <property type="entry name" value="Aldolase_TIM"/>
</dbReference>
<evidence type="ECO:0000256" key="9">
    <source>
        <dbReference type="ARBA" id="ARBA00023136"/>
    </source>
</evidence>
<feature type="binding site" evidence="11">
    <location>
        <position position="275"/>
    </location>
    <ligand>
        <name>FMN</name>
        <dbReference type="ChEBI" id="CHEBI:58210"/>
    </ligand>
</feature>
<dbReference type="PANTHER" id="PTHR48109">
    <property type="entry name" value="DIHYDROOROTATE DEHYDROGENASE (QUINONE), MITOCHONDRIAL-RELATED"/>
    <property type="match status" value="1"/>
</dbReference>
<comment type="function">
    <text evidence="1 11">Catalyzes the conversion of dihydroorotate to orotate with quinone as electron acceptor.</text>
</comment>
<keyword evidence="11" id="KW-1003">Cell membrane</keyword>
<feature type="active site" description="Nucleophile" evidence="11">
    <location>
        <position position="207"/>
    </location>
</feature>
<dbReference type="Gene3D" id="3.20.20.70">
    <property type="entry name" value="Aldolase class I"/>
    <property type="match status" value="1"/>
</dbReference>
<dbReference type="InterPro" id="IPR050074">
    <property type="entry name" value="DHO_dehydrogenase"/>
</dbReference>
<dbReference type="InterPro" id="IPR001295">
    <property type="entry name" value="Dihydroorotate_DH_CS"/>
</dbReference>
<sequence length="371" mass="38704">MTDRAVLRGTPRPAWGERVSSLGYRLARPVLFRTGDAEAIHERTVRAVGTLGSSAVLRAVARAVTGPRGDEVEFAGLRFPGPVGLAAGMDKYGMAVRGWASLGFSHVELGTVTAKAQPGNDKPRLFRLPTSRAVINRMGFNNPGAAALAERLASYGITRGGRQAGLVVGVSIGKSKVTPLTEAVEDYVTSLRAVAPHADYIAINVSSPNTPGLRSLQDKGFLADLTSTLVTEARSLDRVAPVPVLVKLAPDLSTEAVAEAVEVCTDAGISGLIATNTTIERSGLSAADRSMASQTGGLSGAPLRRRSREFVAALTRMTDLPVIGVGGIMSAQDADAMVEAGARLVQVYSGLVYAGPALVSGVNRRHGGNRR</sequence>
<dbReference type="GO" id="GO:0044205">
    <property type="term" value="P:'de novo' UMP biosynthetic process"/>
    <property type="evidence" value="ECO:0007669"/>
    <property type="project" value="UniProtKB-UniRule"/>
</dbReference>
<dbReference type="SUPFAM" id="SSF51395">
    <property type="entry name" value="FMN-linked oxidoreductases"/>
    <property type="match status" value="1"/>
</dbReference>
<feature type="binding site" evidence="11">
    <location>
        <position position="209"/>
    </location>
    <ligand>
        <name>substrate</name>
    </ligand>
</feature>
<keyword evidence="6 11" id="KW-0288">FMN</keyword>
<dbReference type="EC" id="1.3.5.2" evidence="11"/>
<feature type="binding site" evidence="11">
    <location>
        <position position="300"/>
    </location>
    <ligand>
        <name>FMN</name>
        <dbReference type="ChEBI" id="CHEBI:58210"/>
    </ligand>
</feature>
<keyword evidence="5 11" id="KW-0285">Flavoprotein</keyword>
<evidence type="ECO:0000256" key="2">
    <source>
        <dbReference type="ARBA" id="ARBA00004370"/>
    </source>
</evidence>
<name>A0A9D1KPM2_9ACTN</name>
<evidence type="ECO:0000256" key="6">
    <source>
        <dbReference type="ARBA" id="ARBA00022643"/>
    </source>
</evidence>
<dbReference type="GO" id="GO:0006207">
    <property type="term" value="P:'de novo' pyrimidine nucleobase biosynthetic process"/>
    <property type="evidence" value="ECO:0007669"/>
    <property type="project" value="UniProtKB-UniRule"/>
</dbReference>
<evidence type="ECO:0000313" key="14">
    <source>
        <dbReference type="Proteomes" id="UP000886842"/>
    </source>
</evidence>
<keyword evidence="7 11" id="KW-0665">Pyrimidine biosynthesis</keyword>
<comment type="similarity">
    <text evidence="4 11">Belongs to the dihydroorotate dehydrogenase family. Type 2 subfamily.</text>
</comment>
<evidence type="ECO:0000256" key="4">
    <source>
        <dbReference type="ARBA" id="ARBA00005359"/>
    </source>
</evidence>
<comment type="catalytic activity">
    <reaction evidence="10 11">
        <text>(S)-dihydroorotate + a quinone = orotate + a quinol</text>
        <dbReference type="Rhea" id="RHEA:30187"/>
        <dbReference type="ChEBI" id="CHEBI:24646"/>
        <dbReference type="ChEBI" id="CHEBI:30839"/>
        <dbReference type="ChEBI" id="CHEBI:30864"/>
        <dbReference type="ChEBI" id="CHEBI:132124"/>
        <dbReference type="EC" id="1.3.5.2"/>
    </reaction>
</comment>
<comment type="caution">
    <text evidence="13">The sequence shown here is derived from an EMBL/GenBank/DDBJ whole genome shotgun (WGS) entry which is preliminary data.</text>
</comment>
<evidence type="ECO:0000256" key="11">
    <source>
        <dbReference type="HAMAP-Rule" id="MF_00225"/>
    </source>
</evidence>
<gene>
    <name evidence="11" type="primary">pyrD</name>
    <name evidence="13" type="ORF">IAA98_15650</name>
</gene>
<dbReference type="GO" id="GO:0005737">
    <property type="term" value="C:cytoplasm"/>
    <property type="evidence" value="ECO:0007669"/>
    <property type="project" value="InterPro"/>
</dbReference>
<dbReference type="InterPro" id="IPR005720">
    <property type="entry name" value="Dihydroorotate_DH_cat"/>
</dbReference>
<dbReference type="PROSITE" id="PS00911">
    <property type="entry name" value="DHODEHASE_1"/>
    <property type="match status" value="1"/>
</dbReference>
<feature type="binding site" evidence="11">
    <location>
        <begin position="276"/>
        <end position="277"/>
    </location>
    <ligand>
        <name>substrate</name>
    </ligand>
</feature>
<feature type="binding site" evidence="11">
    <location>
        <position position="91"/>
    </location>
    <ligand>
        <name>substrate</name>
    </ligand>
</feature>
<dbReference type="GO" id="GO:0106430">
    <property type="term" value="F:dihydroorotate dehydrogenase (quinone) activity"/>
    <property type="evidence" value="ECO:0007669"/>
    <property type="project" value="UniProtKB-EC"/>
</dbReference>
<comment type="subunit">
    <text evidence="11">Monomer.</text>
</comment>
<evidence type="ECO:0000256" key="5">
    <source>
        <dbReference type="ARBA" id="ARBA00022630"/>
    </source>
</evidence>
<keyword evidence="9 11" id="KW-0472">Membrane</keyword>
<dbReference type="PANTHER" id="PTHR48109:SF4">
    <property type="entry name" value="DIHYDROOROTATE DEHYDROGENASE (QUINONE), MITOCHONDRIAL"/>
    <property type="match status" value="1"/>
</dbReference>
<comment type="cofactor">
    <cofactor evidence="11">
        <name>FMN</name>
        <dbReference type="ChEBI" id="CHEBI:58210"/>
    </cofactor>
    <text evidence="11">Binds 1 FMN per subunit.</text>
</comment>
<evidence type="ECO:0000256" key="10">
    <source>
        <dbReference type="ARBA" id="ARBA00048639"/>
    </source>
</evidence>
<comment type="subcellular location">
    <subcellularLocation>
        <location evidence="11">Cell membrane</location>
        <topology evidence="11">Peripheral membrane protein</topology>
    </subcellularLocation>
    <subcellularLocation>
        <location evidence="2">Membrane</location>
    </subcellularLocation>
</comment>
<dbReference type="Pfam" id="PF01180">
    <property type="entry name" value="DHO_dh"/>
    <property type="match status" value="1"/>
</dbReference>
<feature type="binding site" evidence="11">
    <location>
        <position position="327"/>
    </location>
    <ligand>
        <name>FMN</name>
        <dbReference type="ChEBI" id="CHEBI:58210"/>
    </ligand>
</feature>
<comment type="pathway">
    <text evidence="3 11">Pyrimidine metabolism; UMP biosynthesis via de novo pathway; orotate from (S)-dihydroorotate (quinone route): step 1/1.</text>
</comment>
<accession>A0A9D1KPM2</accession>
<evidence type="ECO:0000256" key="3">
    <source>
        <dbReference type="ARBA" id="ARBA00005161"/>
    </source>
</evidence>
<proteinExistence type="inferred from homology"/>
<feature type="binding site" evidence="11">
    <location>
        <position position="204"/>
    </location>
    <ligand>
        <name>FMN</name>
        <dbReference type="ChEBI" id="CHEBI:58210"/>
    </ligand>
</feature>
<reference evidence="13" key="2">
    <citation type="journal article" date="2021" name="PeerJ">
        <title>Extensive microbial diversity within the chicken gut microbiome revealed by metagenomics and culture.</title>
        <authorList>
            <person name="Gilroy R."/>
            <person name="Ravi A."/>
            <person name="Getino M."/>
            <person name="Pursley I."/>
            <person name="Horton D.L."/>
            <person name="Alikhan N.F."/>
            <person name="Baker D."/>
            <person name="Gharbi K."/>
            <person name="Hall N."/>
            <person name="Watson M."/>
            <person name="Adriaenssens E.M."/>
            <person name="Foster-Nyarko E."/>
            <person name="Jarju S."/>
            <person name="Secka A."/>
            <person name="Antonio M."/>
            <person name="Oren A."/>
            <person name="Chaudhuri R.R."/>
            <person name="La Ragione R."/>
            <person name="Hildebrand F."/>
            <person name="Pallen M.J."/>
        </authorList>
    </citation>
    <scope>NUCLEOTIDE SEQUENCE</scope>
    <source>
        <strain evidence="13">ChiGjej1B1-24693</strain>
    </source>
</reference>
<dbReference type="NCBIfam" id="TIGR01036">
    <property type="entry name" value="pyrD_sub2"/>
    <property type="match status" value="1"/>
</dbReference>
<dbReference type="GO" id="GO:0005886">
    <property type="term" value="C:plasma membrane"/>
    <property type="evidence" value="ECO:0007669"/>
    <property type="project" value="UniProtKB-SubCell"/>
</dbReference>
<dbReference type="PROSITE" id="PS00912">
    <property type="entry name" value="DHODEHASE_2"/>
    <property type="match status" value="1"/>
</dbReference>
<dbReference type="CDD" id="cd04738">
    <property type="entry name" value="DHOD_2_like"/>
    <property type="match status" value="1"/>
</dbReference>
<dbReference type="InterPro" id="IPR005719">
    <property type="entry name" value="Dihydroorotate_DH_2"/>
</dbReference>
<dbReference type="NCBIfam" id="NF003652">
    <property type="entry name" value="PRK05286.2-5"/>
    <property type="match status" value="1"/>
</dbReference>
<reference evidence="13" key="1">
    <citation type="submission" date="2020-10" db="EMBL/GenBank/DDBJ databases">
        <authorList>
            <person name="Gilroy R."/>
        </authorList>
    </citation>
    <scope>NUCLEOTIDE SEQUENCE</scope>
    <source>
        <strain evidence="13">ChiGjej1B1-24693</strain>
    </source>
</reference>
<feature type="domain" description="Dihydroorotate dehydrogenase catalytic" evidence="12">
    <location>
        <begin position="71"/>
        <end position="363"/>
    </location>
</feature>
<evidence type="ECO:0000256" key="8">
    <source>
        <dbReference type="ARBA" id="ARBA00023002"/>
    </source>
</evidence>
<evidence type="ECO:0000256" key="1">
    <source>
        <dbReference type="ARBA" id="ARBA00003125"/>
    </source>
</evidence>
<dbReference type="EMBL" id="DVLP01000449">
    <property type="protein sequence ID" value="HIT77012.1"/>
    <property type="molecule type" value="Genomic_DNA"/>
</dbReference>
<feature type="binding site" evidence="11">
    <location>
        <begin position="136"/>
        <end position="140"/>
    </location>
    <ligand>
        <name>substrate</name>
    </ligand>
</feature>
<evidence type="ECO:0000313" key="13">
    <source>
        <dbReference type="EMBL" id="HIT77012.1"/>
    </source>
</evidence>
<keyword evidence="8 11" id="KW-0560">Oxidoreductase</keyword>
<feature type="binding site" evidence="11">
    <location>
        <position position="204"/>
    </location>
    <ligand>
        <name>substrate</name>
    </ligand>
</feature>
<feature type="binding site" evidence="11">
    <location>
        <begin position="348"/>
        <end position="349"/>
    </location>
    <ligand>
        <name>FMN</name>
        <dbReference type="ChEBI" id="CHEBI:58210"/>
    </ligand>
</feature>
<feature type="binding site" evidence="11">
    <location>
        <position position="247"/>
    </location>
    <ligand>
        <name>FMN</name>
        <dbReference type="ChEBI" id="CHEBI:58210"/>
    </ligand>
</feature>
<evidence type="ECO:0000259" key="12">
    <source>
        <dbReference type="Pfam" id="PF01180"/>
    </source>
</evidence>
<feature type="binding site" evidence="11">
    <location>
        <begin position="87"/>
        <end position="91"/>
    </location>
    <ligand>
        <name>FMN</name>
        <dbReference type="ChEBI" id="CHEBI:58210"/>
    </ligand>
</feature>
<feature type="binding site" evidence="11">
    <location>
        <position position="111"/>
    </location>
    <ligand>
        <name>FMN</name>
        <dbReference type="ChEBI" id="CHEBI:58210"/>
    </ligand>
</feature>
<dbReference type="Proteomes" id="UP000886842">
    <property type="component" value="Unassembled WGS sequence"/>
</dbReference>
<evidence type="ECO:0000256" key="7">
    <source>
        <dbReference type="ARBA" id="ARBA00022975"/>
    </source>
</evidence>
<dbReference type="HAMAP" id="MF_00225">
    <property type="entry name" value="DHO_dh_type2"/>
    <property type="match status" value="1"/>
</dbReference>